<organism evidence="8 9">
    <name type="scientific">Halorubrum ruber</name>
    <dbReference type="NCBI Taxonomy" id="2982524"/>
    <lineage>
        <taxon>Archaea</taxon>
        <taxon>Methanobacteriati</taxon>
        <taxon>Methanobacteriota</taxon>
        <taxon>Stenosarchaea group</taxon>
        <taxon>Halobacteria</taxon>
        <taxon>Halobacteriales</taxon>
        <taxon>Haloferacaceae</taxon>
        <taxon>Halorubrum</taxon>
    </lineage>
</organism>
<keyword evidence="9" id="KW-1185">Reference proteome</keyword>
<dbReference type="PANTHER" id="PTHR43408:SF2">
    <property type="entry name" value="FMN REDUCTASE (NADPH)"/>
    <property type="match status" value="1"/>
</dbReference>
<keyword evidence="4" id="KW-0560">Oxidoreductase</keyword>
<dbReference type="AlphaFoldDB" id="A0A8T8LLV8"/>
<dbReference type="Proteomes" id="UP000679341">
    <property type="component" value="Chromosome"/>
</dbReference>
<dbReference type="Pfam" id="PF03358">
    <property type="entry name" value="FMN_red"/>
    <property type="match status" value="1"/>
</dbReference>
<dbReference type="InterPro" id="IPR051814">
    <property type="entry name" value="NAD(P)H-dep_FMN_reductase"/>
</dbReference>
<dbReference type="GO" id="GO:0016491">
    <property type="term" value="F:oxidoreductase activity"/>
    <property type="evidence" value="ECO:0007669"/>
    <property type="project" value="UniProtKB-KW"/>
</dbReference>
<evidence type="ECO:0000313" key="8">
    <source>
        <dbReference type="EMBL" id="QUO48083.1"/>
    </source>
</evidence>
<name>A0A8T8LLV8_9EURY</name>
<comment type="cofactor">
    <cofactor evidence="1">
        <name>[4Fe-4S] cluster</name>
        <dbReference type="ChEBI" id="CHEBI:49883"/>
    </cofactor>
</comment>
<keyword evidence="3" id="KW-0288">FMN</keyword>
<evidence type="ECO:0000313" key="9">
    <source>
        <dbReference type="Proteomes" id="UP000679341"/>
    </source>
</evidence>
<proteinExistence type="inferred from homology"/>
<dbReference type="GeneID" id="64826195"/>
<dbReference type="EMBL" id="CP073695">
    <property type="protein sequence ID" value="QUO48083.1"/>
    <property type="molecule type" value="Genomic_DNA"/>
</dbReference>
<feature type="domain" description="NADPH-dependent FMN reductase-like" evidence="7">
    <location>
        <begin position="2"/>
        <end position="141"/>
    </location>
</feature>
<evidence type="ECO:0000256" key="2">
    <source>
        <dbReference type="ARBA" id="ARBA00022630"/>
    </source>
</evidence>
<dbReference type="InterPro" id="IPR005025">
    <property type="entry name" value="FMN_Rdtase-like_dom"/>
</dbReference>
<accession>A0A8T8LLV8</accession>
<dbReference type="InterPro" id="IPR029039">
    <property type="entry name" value="Flavoprotein-like_sf"/>
</dbReference>
<protein>
    <submittedName>
        <fullName evidence="8">NAD(P)H-dependent oxidoreductase</fullName>
    </submittedName>
</protein>
<comment type="similarity">
    <text evidence="5">Belongs to the SsuE family. Isf subfamily.</text>
</comment>
<evidence type="ECO:0000259" key="7">
    <source>
        <dbReference type="Pfam" id="PF03358"/>
    </source>
</evidence>
<feature type="region of interest" description="Disordered" evidence="6">
    <location>
        <begin position="143"/>
        <end position="168"/>
    </location>
</feature>
<dbReference type="KEGG" id="hss:J7656_01605"/>
<evidence type="ECO:0000256" key="4">
    <source>
        <dbReference type="ARBA" id="ARBA00023002"/>
    </source>
</evidence>
<dbReference type="PANTHER" id="PTHR43408">
    <property type="entry name" value="FMN REDUCTASE (NADPH)"/>
    <property type="match status" value="1"/>
</dbReference>
<evidence type="ECO:0000256" key="3">
    <source>
        <dbReference type="ARBA" id="ARBA00022643"/>
    </source>
</evidence>
<dbReference type="OrthoDB" id="9059at2157"/>
<evidence type="ECO:0000256" key="5">
    <source>
        <dbReference type="ARBA" id="ARBA00038292"/>
    </source>
</evidence>
<evidence type="ECO:0000256" key="1">
    <source>
        <dbReference type="ARBA" id="ARBA00001966"/>
    </source>
</evidence>
<sequence>MTRIVAVSGSRSADSTTRAALRVALGAAADAGAETDLIDLAAVDLPLYHPDEGAQGDSEALKRRVREADGVLAGTPVYRGSYSSTFKNFHDFCGSDEYENTAVGLLATAGGGSYGGTLEHLRSTFRNVHAWTVPHEVGIQGASSKVETGAAAATSDGGPRITDDDLRRRTERLGRVVLEHAERLRERPATDA</sequence>
<gene>
    <name evidence="8" type="ORF">J7656_01605</name>
</gene>
<evidence type="ECO:0000256" key="6">
    <source>
        <dbReference type="SAM" id="MobiDB-lite"/>
    </source>
</evidence>
<reference evidence="8 9" key="1">
    <citation type="submission" date="2021-03" db="EMBL/GenBank/DDBJ databases">
        <title>Halorubrum sodomense MBLA0099, Whole genome shotgun sequencing.</title>
        <authorList>
            <person name="Seo M.-J."/>
            <person name="Cho E.-S."/>
            <person name="Hwang C.Y."/>
        </authorList>
    </citation>
    <scope>NUCLEOTIDE SEQUENCE [LARGE SCALE GENOMIC DNA]</scope>
    <source>
        <strain evidence="8 9">MBLA0099</strain>
    </source>
</reference>
<dbReference type="RefSeq" id="WP_211553873.1">
    <property type="nucleotide sequence ID" value="NZ_CP073695.1"/>
</dbReference>
<keyword evidence="2" id="KW-0285">Flavoprotein</keyword>
<dbReference type="SUPFAM" id="SSF52218">
    <property type="entry name" value="Flavoproteins"/>
    <property type="match status" value="1"/>
</dbReference>
<dbReference type="Gene3D" id="3.40.50.360">
    <property type="match status" value="1"/>
</dbReference>